<sequence>MAKQMSWKKRLGLGFIGAMGVGMMLVTSSCAVQLGLKKADTDLSGPPIAEPPILSAMFGQSSVEDAQDWPQRRELLKKALIENVYGPYPHGLKGKLVAHNVIDEAFADGRGRLEEYQVQVGENGPKFWIGLAIPNAASKEQPAPMIVAQSFCQNSAALHDERLHDPENGGVCGGGGIMASIIKWVFGEYIEGPPINDVLDRGYAYATIYSTEIAADSETSAYIGIEKIAAETSSENAPVGVLSVWAAGFGWALDVLDQDLRLDANRTVGWGHSRQGKAVLWAAANDARLEAVIAHQSGTGGATLTKSLNGESVKKITDSYPYWFNDRFASYSEREEESPIDQHFLIALAAPRPVFLGNSWNDVWSDPNGAFRAAQGADPAYKLLGKNGLVQTGLQDTDITSGELVFQISKGRHGIRAQDWTDFLSFLDAHFLLSEN</sequence>
<proteinExistence type="predicted"/>
<organism evidence="5 6">
    <name type="scientific">Hirschia baltica (strain ATCC 49814 / DSM 5838 / IFAM 1418)</name>
    <dbReference type="NCBI Taxonomy" id="582402"/>
    <lineage>
        <taxon>Bacteria</taxon>
        <taxon>Pseudomonadati</taxon>
        <taxon>Pseudomonadota</taxon>
        <taxon>Alphaproteobacteria</taxon>
        <taxon>Hyphomonadales</taxon>
        <taxon>Hyphomonadaceae</taxon>
        <taxon>Hirschia</taxon>
    </lineage>
</organism>
<evidence type="ECO:0000256" key="1">
    <source>
        <dbReference type="ARBA" id="ARBA00022487"/>
    </source>
</evidence>
<dbReference type="InterPro" id="IPR029058">
    <property type="entry name" value="AB_hydrolase_fold"/>
</dbReference>
<keyword evidence="1" id="KW-0719">Serine esterase</keyword>
<dbReference type="RefSeq" id="WP_015826654.1">
    <property type="nucleotide sequence ID" value="NC_012982.1"/>
</dbReference>
<reference evidence="6" key="1">
    <citation type="journal article" date="2011" name="J. Bacteriol.">
        <title>Genome sequences of eight morphologically diverse alphaproteobacteria.</title>
        <authorList>
            <consortium name="US DOE Joint Genome Institute"/>
            <person name="Brown P.J."/>
            <person name="Kysela D.T."/>
            <person name="Buechlein A."/>
            <person name="Hemmerich C."/>
            <person name="Brun Y.V."/>
        </authorList>
    </citation>
    <scope>NUCLEOTIDE SEQUENCE [LARGE SCALE GENOMIC DNA]</scope>
    <source>
        <strain evidence="6">ATCC 49814 / DSM 5838 / IFAM 1418</strain>
    </source>
</reference>
<dbReference type="EMBL" id="CP001678">
    <property type="protein sequence ID" value="ACT58504.1"/>
    <property type="molecule type" value="Genomic_DNA"/>
</dbReference>
<dbReference type="Pfam" id="PF22244">
    <property type="entry name" value="GCE_fung"/>
    <property type="match status" value="1"/>
</dbReference>
<keyword evidence="3" id="KW-0378">Hydrolase</keyword>
<dbReference type="OrthoDB" id="217645at2"/>
<dbReference type="AlphaFoldDB" id="C6XPY7"/>
<evidence type="ECO:0000256" key="3">
    <source>
        <dbReference type="ARBA" id="ARBA00022801"/>
    </source>
</evidence>
<dbReference type="Gene3D" id="3.40.50.1820">
    <property type="entry name" value="alpha/beta hydrolase"/>
    <property type="match status" value="1"/>
</dbReference>
<dbReference type="InterPro" id="IPR054579">
    <property type="entry name" value="GCE-like_dom"/>
</dbReference>
<keyword evidence="2" id="KW-0732">Signal</keyword>
<evidence type="ECO:0000313" key="5">
    <source>
        <dbReference type="EMBL" id="ACT58504.1"/>
    </source>
</evidence>
<accession>C6XPY7</accession>
<dbReference type="SUPFAM" id="SSF53474">
    <property type="entry name" value="alpha/beta-Hydrolases"/>
    <property type="match status" value="1"/>
</dbReference>
<evidence type="ECO:0000313" key="6">
    <source>
        <dbReference type="Proteomes" id="UP000002745"/>
    </source>
</evidence>
<keyword evidence="6" id="KW-1185">Reference proteome</keyword>
<dbReference type="GO" id="GO:0052689">
    <property type="term" value="F:carboxylic ester hydrolase activity"/>
    <property type="evidence" value="ECO:0007669"/>
    <property type="project" value="UniProtKB-KW"/>
</dbReference>
<dbReference type="PROSITE" id="PS51257">
    <property type="entry name" value="PROKAR_LIPOPROTEIN"/>
    <property type="match status" value="1"/>
</dbReference>
<feature type="domain" description="4-O-methyl-glucuronoyl methylesterase-like" evidence="4">
    <location>
        <begin position="235"/>
        <end position="385"/>
    </location>
</feature>
<dbReference type="KEGG" id="hba:Hbal_0810"/>
<gene>
    <name evidence="5" type="ordered locus">Hbal_0810</name>
</gene>
<evidence type="ECO:0000259" key="4">
    <source>
        <dbReference type="Pfam" id="PF22244"/>
    </source>
</evidence>
<protein>
    <recommendedName>
        <fullName evidence="4">4-O-methyl-glucuronoyl methylesterase-like domain-containing protein</fullName>
    </recommendedName>
</protein>
<evidence type="ECO:0000256" key="2">
    <source>
        <dbReference type="ARBA" id="ARBA00022729"/>
    </source>
</evidence>
<dbReference type="Proteomes" id="UP000002745">
    <property type="component" value="Chromosome"/>
</dbReference>
<name>C6XPY7_HIRBI</name>
<dbReference type="eggNOG" id="COG1073">
    <property type="taxonomic scope" value="Bacteria"/>
</dbReference>
<dbReference type="HOGENOM" id="CLU_045118_0_0_5"/>
<dbReference type="STRING" id="582402.Hbal_0810"/>